<dbReference type="GO" id="GO:0009066">
    <property type="term" value="P:aspartate family amino acid metabolic process"/>
    <property type="evidence" value="ECO:0007669"/>
    <property type="project" value="UniProtKB-ARBA"/>
</dbReference>
<dbReference type="PIRSF" id="PIRSF500176">
    <property type="entry name" value="L_ASNase"/>
    <property type="match status" value="1"/>
</dbReference>
<evidence type="ECO:0000256" key="1">
    <source>
        <dbReference type="ARBA" id="ARBA00012920"/>
    </source>
</evidence>
<keyword evidence="2" id="KW-0378">Hydrolase</keyword>
<sequence length="756" mass="83836">MSTNGLNGELDDFEFSEEAPCFLSPRDLTSDEELPSFNQYTIHNDSVLEALAANRNEMATPNFSRVLVLYTGGTIGMKHNKQHGYVPAPNYLTETLSQMTRFYDPRGYSKISTTSSFDTPHIFNQSSDRDVLMNKIIIEGQAESIRGLITPPSLYGKRIWQERSRVLFSTSIDWIRIASDIEANYQVYDAFIILHGTDTMAYTASALSFILENLGKTVILTGSQVPMSEVRNDAIENLLGALTIAGHFVIPEVCLFFNNKLFRGNRVSKMNAVDFDAFDSPNLSPLVKVGINIASPYKSQTLTTNYAKLVNWAEVVRPLHIAKFKAHKILNSNVATLRLFPGITESTVRAFLAPPIEGIVLETYGAGNAPDTREDLMKAFAEASERGVVIVNCSQCKKGLVTDLYATGKALTIIGVVPGSDMTAECALAKLSYLLGQNLSPDQVRKEITRNLRGELSVPATKERFTFNKSHTLIQNIITAASAAAANSNNVELSINLQERVLMEKSLYPILLCSAAGTNDLTGMELLWENVGESLVLNCVDYDERTPMHIACTSGHYKIVKFLVERGASVHVRDRFGHTPLFEAARNKHRAIIELLRSAGAHFNDSESDHVIFQAFLAASTGDVELLKNFVDAGWEVNRSGFDHRTALHHAVAQGHRSVVAYLLSLPDILPDTKDRWTKTPLDDAELNLGRMWGRDDQREADARDIVSMLRLKIEERQRAVAQNNILTALTNSPLENRSQNAENSTGNKKRVVILP</sequence>
<dbReference type="InterPro" id="IPR027473">
    <property type="entry name" value="L-asparaginase_C"/>
</dbReference>
<feature type="compositionally biased region" description="Polar residues" evidence="5">
    <location>
        <begin position="737"/>
        <end position="747"/>
    </location>
</feature>
<feature type="domain" description="Asparaginase/glutaminase C-terminal" evidence="7">
    <location>
        <begin position="333"/>
        <end position="446"/>
    </location>
</feature>
<dbReference type="SUPFAM" id="SSF53774">
    <property type="entry name" value="Glutaminase/Asparaginase"/>
    <property type="match status" value="1"/>
</dbReference>
<protein>
    <recommendedName>
        <fullName evidence="1">asparaginase</fullName>
        <ecNumber evidence="1">3.5.1.1</ecNumber>
    </recommendedName>
</protein>
<dbReference type="CDD" id="cd08963">
    <property type="entry name" value="L-asparaginase_I"/>
    <property type="match status" value="1"/>
</dbReference>
<dbReference type="FunFam" id="3.40.50.40:FF:000001">
    <property type="entry name" value="L-asparaginase 1"/>
    <property type="match status" value="1"/>
</dbReference>
<dbReference type="InterPro" id="IPR006034">
    <property type="entry name" value="Asparaginase/glutaminase-like"/>
</dbReference>
<dbReference type="PANTHER" id="PTHR11707">
    <property type="entry name" value="L-ASPARAGINASE"/>
    <property type="match status" value="1"/>
</dbReference>
<dbReference type="PROSITE" id="PS50297">
    <property type="entry name" value="ANK_REP_REGION"/>
    <property type="match status" value="2"/>
</dbReference>
<dbReference type="InterPro" id="IPR002110">
    <property type="entry name" value="Ankyrin_rpt"/>
</dbReference>
<reference evidence="8" key="1">
    <citation type="submission" date="2021-06" db="EMBL/GenBank/DDBJ databases">
        <authorList>
            <person name="Kallberg Y."/>
            <person name="Tangrot J."/>
            <person name="Rosling A."/>
        </authorList>
    </citation>
    <scope>NUCLEOTIDE SEQUENCE</scope>
    <source>
        <strain evidence="8">FL130A</strain>
    </source>
</reference>
<feature type="repeat" description="ANK" evidence="3">
    <location>
        <begin position="576"/>
        <end position="608"/>
    </location>
</feature>
<keyword evidence="9" id="KW-1185">Reference proteome</keyword>
<dbReference type="PIRSF" id="PIRSF001220">
    <property type="entry name" value="L-ASNase_gatD"/>
    <property type="match status" value="1"/>
</dbReference>
<dbReference type="Gene3D" id="1.25.40.20">
    <property type="entry name" value="Ankyrin repeat-containing domain"/>
    <property type="match status" value="2"/>
</dbReference>
<dbReference type="PROSITE" id="PS51732">
    <property type="entry name" value="ASN_GLN_ASE_3"/>
    <property type="match status" value="1"/>
</dbReference>
<accession>A0A9N9BK65</accession>
<evidence type="ECO:0000313" key="8">
    <source>
        <dbReference type="EMBL" id="CAG8566993.1"/>
    </source>
</evidence>
<evidence type="ECO:0000313" key="9">
    <source>
        <dbReference type="Proteomes" id="UP000789508"/>
    </source>
</evidence>
<dbReference type="Proteomes" id="UP000789508">
    <property type="component" value="Unassembled WGS sequence"/>
</dbReference>
<dbReference type="InterPro" id="IPR037152">
    <property type="entry name" value="L-asparaginase_N_sf"/>
</dbReference>
<organism evidence="8 9">
    <name type="scientific">Ambispora leptoticha</name>
    <dbReference type="NCBI Taxonomy" id="144679"/>
    <lineage>
        <taxon>Eukaryota</taxon>
        <taxon>Fungi</taxon>
        <taxon>Fungi incertae sedis</taxon>
        <taxon>Mucoromycota</taxon>
        <taxon>Glomeromycotina</taxon>
        <taxon>Glomeromycetes</taxon>
        <taxon>Archaeosporales</taxon>
        <taxon>Ambisporaceae</taxon>
        <taxon>Ambispora</taxon>
    </lineage>
</organism>
<dbReference type="GO" id="GO:0004067">
    <property type="term" value="F:asparaginase activity"/>
    <property type="evidence" value="ECO:0007669"/>
    <property type="project" value="UniProtKB-UniRule"/>
</dbReference>
<dbReference type="InterPro" id="IPR040919">
    <property type="entry name" value="Asparaginase_C"/>
</dbReference>
<dbReference type="SFLD" id="SFLDS00057">
    <property type="entry name" value="Glutaminase/Asparaginase"/>
    <property type="match status" value="1"/>
</dbReference>
<dbReference type="Pfam" id="PF13637">
    <property type="entry name" value="Ank_4"/>
    <property type="match status" value="1"/>
</dbReference>
<proteinExistence type="predicted"/>
<dbReference type="AlphaFoldDB" id="A0A9N9BK65"/>
<dbReference type="InterPro" id="IPR041725">
    <property type="entry name" value="L-asparaginase_I"/>
</dbReference>
<dbReference type="Pfam" id="PF12796">
    <property type="entry name" value="Ank_2"/>
    <property type="match status" value="1"/>
</dbReference>
<dbReference type="Gene3D" id="3.40.50.1170">
    <property type="entry name" value="L-asparaginase, N-terminal domain"/>
    <property type="match status" value="1"/>
</dbReference>
<evidence type="ECO:0000256" key="5">
    <source>
        <dbReference type="SAM" id="MobiDB-lite"/>
    </source>
</evidence>
<evidence type="ECO:0000256" key="2">
    <source>
        <dbReference type="ARBA" id="ARBA00022801"/>
    </source>
</evidence>
<dbReference type="EC" id="3.5.1.1" evidence="1"/>
<dbReference type="PANTHER" id="PTHR11707:SF28">
    <property type="entry name" value="60 KDA LYSOPHOSPHOLIPASE"/>
    <property type="match status" value="1"/>
</dbReference>
<dbReference type="PROSITE" id="PS00917">
    <property type="entry name" value="ASN_GLN_ASE_2"/>
    <property type="match status" value="1"/>
</dbReference>
<feature type="domain" description="L-asparaginase N-terminal" evidence="6">
    <location>
        <begin position="65"/>
        <end position="293"/>
    </location>
</feature>
<comment type="caution">
    <text evidence="8">The sequence shown here is derived from an EMBL/GenBank/DDBJ whole genome shotgun (WGS) entry which is preliminary data.</text>
</comment>
<feature type="region of interest" description="Disordered" evidence="5">
    <location>
        <begin position="737"/>
        <end position="756"/>
    </location>
</feature>
<dbReference type="EMBL" id="CAJVPS010002379">
    <property type="protein sequence ID" value="CAG8566993.1"/>
    <property type="molecule type" value="Genomic_DNA"/>
</dbReference>
<evidence type="ECO:0000259" key="7">
    <source>
        <dbReference type="Pfam" id="PF17763"/>
    </source>
</evidence>
<dbReference type="InterPro" id="IPR027474">
    <property type="entry name" value="L-asparaginase_N"/>
</dbReference>
<dbReference type="OrthoDB" id="542841at2759"/>
<dbReference type="SMART" id="SM00870">
    <property type="entry name" value="Asparaginase"/>
    <property type="match status" value="1"/>
</dbReference>
<dbReference type="InterPro" id="IPR036152">
    <property type="entry name" value="Asp/glu_Ase-like_sf"/>
</dbReference>
<dbReference type="Gene3D" id="3.40.50.40">
    <property type="match status" value="1"/>
</dbReference>
<dbReference type="Pfam" id="PF00710">
    <property type="entry name" value="Asparaginase"/>
    <property type="match status" value="1"/>
</dbReference>
<evidence type="ECO:0000256" key="3">
    <source>
        <dbReference type="PROSITE-ProRule" id="PRU00023"/>
    </source>
</evidence>
<dbReference type="Pfam" id="PF17763">
    <property type="entry name" value="Asparaginase_C"/>
    <property type="match status" value="1"/>
</dbReference>
<keyword evidence="3" id="KW-0040">ANK repeat</keyword>
<name>A0A9N9BK65_9GLOM</name>
<dbReference type="PROSITE" id="PS50088">
    <property type="entry name" value="ANK_REPEAT"/>
    <property type="match status" value="2"/>
</dbReference>
<gene>
    <name evidence="8" type="ORF">ALEPTO_LOCUS6631</name>
</gene>
<dbReference type="SUPFAM" id="SSF48403">
    <property type="entry name" value="Ankyrin repeat"/>
    <property type="match status" value="1"/>
</dbReference>
<dbReference type="InterPro" id="IPR027475">
    <property type="entry name" value="Asparaginase/glutaminase_AS2"/>
</dbReference>
<evidence type="ECO:0000259" key="6">
    <source>
        <dbReference type="Pfam" id="PF00710"/>
    </source>
</evidence>
<evidence type="ECO:0000256" key="4">
    <source>
        <dbReference type="PROSITE-ProRule" id="PRU10100"/>
    </source>
</evidence>
<feature type="repeat" description="ANK" evidence="3">
    <location>
        <begin position="543"/>
        <end position="575"/>
    </location>
</feature>
<dbReference type="InterPro" id="IPR036770">
    <property type="entry name" value="Ankyrin_rpt-contain_sf"/>
</dbReference>
<dbReference type="PRINTS" id="PR00139">
    <property type="entry name" value="ASNGLNASE"/>
</dbReference>
<feature type="active site" evidence="4">
    <location>
        <position position="197"/>
    </location>
</feature>
<dbReference type="SMART" id="SM00248">
    <property type="entry name" value="ANK"/>
    <property type="match status" value="4"/>
</dbReference>